<gene>
    <name evidence="6" type="ORF">HCAN_1139</name>
</gene>
<dbReference type="PANTHER" id="PTHR30126">
    <property type="entry name" value="HTH-TYPE TRANSCRIPTIONAL REGULATOR"/>
    <property type="match status" value="1"/>
</dbReference>
<dbReference type="GO" id="GO:0003700">
    <property type="term" value="F:DNA-binding transcription factor activity"/>
    <property type="evidence" value="ECO:0007669"/>
    <property type="project" value="InterPro"/>
</dbReference>
<keyword evidence="3" id="KW-0238">DNA-binding</keyword>
<dbReference type="GO" id="GO:0000976">
    <property type="term" value="F:transcription cis-regulatory region binding"/>
    <property type="evidence" value="ECO:0007669"/>
    <property type="project" value="TreeGrafter"/>
</dbReference>
<proteinExistence type="inferred from homology"/>
<protein>
    <submittedName>
        <fullName evidence="6">Transcriptional regulator, LysR family</fullName>
    </submittedName>
</protein>
<dbReference type="Pfam" id="PF00126">
    <property type="entry name" value="HTH_1"/>
    <property type="match status" value="1"/>
</dbReference>
<sequence>MLYDLTKLKTFIIVVREKSFSKASMKLGISQPAITQQIKYLESYFNTKLIVRKKSGVSLTKEGEKIFNIALKIERNLCAYRREFVHNIRYNNTIEIVCSPVIEKFILPKIFPKLTREIYPKIHYYAADSLRAIEDLQDSCKENTKIALVESPIFKENIIYREWLEDEIVLVSTKPLPRIIKVENLFSYEWVDLILGDGEFTAIKNYLSKLDINTNNFNVVAQFETYEKIKEFLFQESKEKNYMTFLPYLHIKEELQNKTFYYTKIRGLNLKRKIYLAVLKEDRSHSMIENICDFLMFDTKISLY</sequence>
<dbReference type="PANTHER" id="PTHR30126:SF40">
    <property type="entry name" value="HTH-TYPE TRANSCRIPTIONAL REGULATOR GLTR"/>
    <property type="match status" value="1"/>
</dbReference>
<dbReference type="PRINTS" id="PR00039">
    <property type="entry name" value="HTHLYSR"/>
</dbReference>
<evidence type="ECO:0000256" key="2">
    <source>
        <dbReference type="ARBA" id="ARBA00023015"/>
    </source>
</evidence>
<dbReference type="STRING" id="537970.HCAN_1139"/>
<dbReference type="AlphaFoldDB" id="C5ZXI2"/>
<dbReference type="SUPFAM" id="SSF46785">
    <property type="entry name" value="Winged helix' DNA-binding domain"/>
    <property type="match status" value="1"/>
</dbReference>
<evidence type="ECO:0000259" key="5">
    <source>
        <dbReference type="PROSITE" id="PS50931"/>
    </source>
</evidence>
<dbReference type="InterPro" id="IPR000847">
    <property type="entry name" value="LysR_HTH_N"/>
</dbReference>
<dbReference type="HOGENOM" id="CLU_039613_6_1_7"/>
<dbReference type="Gene3D" id="3.40.190.290">
    <property type="match status" value="1"/>
</dbReference>
<dbReference type="Gene3D" id="1.10.10.10">
    <property type="entry name" value="Winged helix-like DNA-binding domain superfamily/Winged helix DNA-binding domain"/>
    <property type="match status" value="1"/>
</dbReference>
<name>C5ZXI2_9HELI</name>
<dbReference type="Proteomes" id="UP000007032">
    <property type="component" value="Chromosome"/>
</dbReference>
<dbReference type="EMBL" id="CM000776">
    <property type="protein sequence ID" value="EES89850.1"/>
    <property type="molecule type" value="Genomic_DNA"/>
</dbReference>
<keyword evidence="4" id="KW-0804">Transcription</keyword>
<dbReference type="InterPro" id="IPR036388">
    <property type="entry name" value="WH-like_DNA-bd_sf"/>
</dbReference>
<accession>C5ZXI2</accession>
<feature type="domain" description="HTH lysR-type" evidence="5">
    <location>
        <begin position="1"/>
        <end position="60"/>
    </location>
</feature>
<dbReference type="SUPFAM" id="SSF53850">
    <property type="entry name" value="Periplasmic binding protein-like II"/>
    <property type="match status" value="1"/>
</dbReference>
<dbReference type="InterPro" id="IPR036390">
    <property type="entry name" value="WH_DNA-bd_sf"/>
</dbReference>
<evidence type="ECO:0000313" key="6">
    <source>
        <dbReference type="EMBL" id="EES89850.1"/>
    </source>
</evidence>
<dbReference type="PROSITE" id="PS50931">
    <property type="entry name" value="HTH_LYSR"/>
    <property type="match status" value="1"/>
</dbReference>
<dbReference type="OrthoDB" id="9803735at2"/>
<keyword evidence="7" id="KW-1185">Reference proteome</keyword>
<evidence type="ECO:0000256" key="4">
    <source>
        <dbReference type="ARBA" id="ARBA00023163"/>
    </source>
</evidence>
<dbReference type="eggNOG" id="COG0583">
    <property type="taxonomic scope" value="Bacteria"/>
</dbReference>
<evidence type="ECO:0000256" key="1">
    <source>
        <dbReference type="ARBA" id="ARBA00009437"/>
    </source>
</evidence>
<organism evidence="6 7">
    <name type="scientific">Helicobacter canadensis MIT 98-5491</name>
    <dbReference type="NCBI Taxonomy" id="537970"/>
    <lineage>
        <taxon>Bacteria</taxon>
        <taxon>Pseudomonadati</taxon>
        <taxon>Campylobacterota</taxon>
        <taxon>Epsilonproteobacteria</taxon>
        <taxon>Campylobacterales</taxon>
        <taxon>Helicobacteraceae</taxon>
        <taxon>Helicobacter</taxon>
    </lineage>
</organism>
<evidence type="ECO:0000256" key="3">
    <source>
        <dbReference type="ARBA" id="ARBA00023125"/>
    </source>
</evidence>
<dbReference type="RefSeq" id="WP_006655845.1">
    <property type="nucleotide sequence ID" value="NZ_CM000776.2"/>
</dbReference>
<comment type="similarity">
    <text evidence="1">Belongs to the LysR transcriptional regulatory family.</text>
</comment>
<evidence type="ECO:0000313" key="7">
    <source>
        <dbReference type="Proteomes" id="UP000007032"/>
    </source>
</evidence>
<keyword evidence="2" id="KW-0805">Transcription regulation</keyword>
<reference evidence="6 7" key="1">
    <citation type="journal article" date="2009" name="J. Bacteriol.">
        <title>Genome sequence of the emerging pathogen Helicobacter canadensis.</title>
        <authorList>
            <person name="Loman N.J."/>
            <person name="Snyder L.A."/>
            <person name="Linton J.D."/>
            <person name="Langdon R."/>
            <person name="Lawson A.J."/>
            <person name="Weinstock G.M."/>
            <person name="Wren B.W."/>
            <person name="Pallen M.J."/>
        </authorList>
    </citation>
    <scope>NUCLEOTIDE SEQUENCE [LARGE SCALE GENOMIC DNA]</scope>
    <source>
        <strain evidence="6 7">MIT 98-5491</strain>
    </source>
</reference>